<evidence type="ECO:0000256" key="1">
    <source>
        <dbReference type="SAM" id="MobiDB-lite"/>
    </source>
</evidence>
<keyword evidence="3" id="KW-1185">Reference proteome</keyword>
<dbReference type="AlphaFoldDB" id="A0A0S4J2P8"/>
<organism evidence="2 3">
    <name type="scientific">Bodo saltans</name>
    <name type="common">Flagellated protozoan</name>
    <dbReference type="NCBI Taxonomy" id="75058"/>
    <lineage>
        <taxon>Eukaryota</taxon>
        <taxon>Discoba</taxon>
        <taxon>Euglenozoa</taxon>
        <taxon>Kinetoplastea</taxon>
        <taxon>Metakinetoplastina</taxon>
        <taxon>Eubodonida</taxon>
        <taxon>Bodonidae</taxon>
        <taxon>Bodo</taxon>
    </lineage>
</organism>
<reference evidence="3" key="1">
    <citation type="submission" date="2015-09" db="EMBL/GenBank/DDBJ databases">
        <authorList>
            <consortium name="Pathogen Informatics"/>
        </authorList>
    </citation>
    <scope>NUCLEOTIDE SEQUENCE [LARGE SCALE GENOMIC DNA]</scope>
    <source>
        <strain evidence="3">Lake Konstanz</strain>
    </source>
</reference>
<protein>
    <submittedName>
        <fullName evidence="2">Uncharacterized protein</fullName>
    </submittedName>
</protein>
<gene>
    <name evidence="2" type="ORF">BSAL_89655</name>
</gene>
<feature type="compositionally biased region" description="Polar residues" evidence="1">
    <location>
        <begin position="11"/>
        <end position="26"/>
    </location>
</feature>
<name>A0A0S4J2P8_BODSA</name>
<evidence type="ECO:0000313" key="3">
    <source>
        <dbReference type="Proteomes" id="UP000051952"/>
    </source>
</evidence>
<sequence>MGEDLVAELQKQPTPTKAEQQAQQHEVSNQALWGKVGNVSPSAPAANLARASDHSLLLRIDLGSHKKVEKALELLRNAEQSALKMVLQQPPQQQQQTS</sequence>
<dbReference type="VEuPathDB" id="TriTrypDB:BSAL_89655"/>
<dbReference type="Proteomes" id="UP000051952">
    <property type="component" value="Unassembled WGS sequence"/>
</dbReference>
<proteinExistence type="predicted"/>
<accession>A0A0S4J2P8</accession>
<evidence type="ECO:0000313" key="2">
    <source>
        <dbReference type="EMBL" id="CUG85336.1"/>
    </source>
</evidence>
<feature type="region of interest" description="Disordered" evidence="1">
    <location>
        <begin position="1"/>
        <end position="26"/>
    </location>
</feature>
<dbReference type="EMBL" id="CYKH01001157">
    <property type="protein sequence ID" value="CUG85336.1"/>
    <property type="molecule type" value="Genomic_DNA"/>
</dbReference>